<proteinExistence type="predicted"/>
<reference evidence="1 2" key="1">
    <citation type="submission" date="2016-04" db="EMBL/GenBank/DDBJ databases">
        <authorList>
            <person name="Evans L.H."/>
            <person name="Alamgir A."/>
            <person name="Owens N."/>
            <person name="Weber N.D."/>
            <person name="Virtaneva K."/>
            <person name="Barbian K."/>
            <person name="Babar A."/>
            <person name="Rosenke K."/>
        </authorList>
    </citation>
    <scope>NUCLEOTIDE SEQUENCE [LARGE SCALE GENOMIC DNA]</scope>
    <source>
        <strain evidence="2">S5(T) (JCM 30642 \VKM B-2941)</strain>
    </source>
</reference>
<evidence type="ECO:0000313" key="1">
    <source>
        <dbReference type="EMBL" id="SIM54424.1"/>
    </source>
</evidence>
<evidence type="ECO:0000313" key="2">
    <source>
        <dbReference type="Proteomes" id="UP000195607"/>
    </source>
</evidence>
<dbReference type="AlphaFoldDB" id="A0A1N5U150"/>
<sequence length="159" mass="18549">MHCLIINRGKIEGMEDMEELAKVPYDEAFVVDLDAITHYRFNFKMYNELSKYIEFTLMAYPYKENDLMDIIVSGASRVVINDTLEIDTIKKFLDVTDELVMRCSDSEKAHMFHSLTGNMYLSCKIFNVPGVFFYYGPFLNRGPNIIPLENFPEELRIDC</sequence>
<accession>A0A1N5U150</accession>
<organism evidence="1 2">
    <name type="scientific">Cuniculiplasma divulgatum</name>
    <dbReference type="NCBI Taxonomy" id="1673428"/>
    <lineage>
        <taxon>Archaea</taxon>
        <taxon>Methanobacteriati</taxon>
        <taxon>Thermoplasmatota</taxon>
        <taxon>Thermoplasmata</taxon>
        <taxon>Thermoplasmatales</taxon>
        <taxon>Cuniculiplasmataceae</taxon>
        <taxon>Cuniculiplasma</taxon>
    </lineage>
</organism>
<protein>
    <submittedName>
        <fullName evidence="1">Uncharacterized protein</fullName>
    </submittedName>
</protein>
<gene>
    <name evidence="1" type="ORF">CSP5_0767</name>
</gene>
<dbReference type="Proteomes" id="UP000195607">
    <property type="component" value="Chromosome I"/>
</dbReference>
<name>A0A1N5U150_9ARCH</name>
<dbReference type="EMBL" id="LT671858">
    <property type="protein sequence ID" value="SIM54424.1"/>
    <property type="molecule type" value="Genomic_DNA"/>
</dbReference>